<evidence type="ECO:0000256" key="1">
    <source>
        <dbReference type="SAM" id="MobiDB-lite"/>
    </source>
</evidence>
<feature type="compositionally biased region" description="Polar residues" evidence="1">
    <location>
        <begin position="70"/>
        <end position="85"/>
    </location>
</feature>
<feature type="compositionally biased region" description="Low complexity" evidence="1">
    <location>
        <begin position="52"/>
        <end position="66"/>
    </location>
</feature>
<accession>A0ABP0ZVE9</accession>
<protein>
    <submittedName>
        <fullName evidence="2">Uncharacterized protein</fullName>
    </submittedName>
</protein>
<evidence type="ECO:0000313" key="3">
    <source>
        <dbReference type="Proteomes" id="UP001497383"/>
    </source>
</evidence>
<feature type="compositionally biased region" description="Low complexity" evidence="1">
    <location>
        <begin position="24"/>
        <end position="34"/>
    </location>
</feature>
<dbReference type="RefSeq" id="XP_066832388.1">
    <property type="nucleotide sequence ID" value="XM_066975784.1"/>
</dbReference>
<proteinExistence type="predicted"/>
<dbReference type="GeneID" id="92210646"/>
<sequence length="477" mass="54075">MNVHGASIQGLGINYPPTPKSQNSRSPTTPSSEHSSTRRSEKTLVSVELQGNATKTTTSASPTPKNTSKRTSSFGSSTPTASTLPSHAHAQPLLAVFELDDAIPYNLSKHLHQTFKSRIKSQEKSTKFTYLLNALVYLKAFKQVYSSVDLDDLISDVPETEIIVNGNGDKDENGDVELLSDVHEISKLAVYVPERVDMLLCGLGNFTSSRGEVKILWPRVTLLTMLVNAMYYGLMYFDEKIISRRLPNFELVSDKTQRDPTTGDVKLATQLIWNDYESYMKFQHYCKRHLAQYPAPQTMTERQQRGFHSRNPHYRVVYDAYMCGFQEWRKRIEDERDDVVGATCKILGLQFVTIQSTVLKSMSYRICRAYSSREHVEFEKIWKMKRTKGTSKGWLGQLCKNRIDDDDDGGGGGSGGFGEYEDEMFHLGERNGRTISAFPLSGFDRTFGHMLKPSKHYEILDREAALALYQDMMSRDI</sequence>
<evidence type="ECO:0000313" key="2">
    <source>
        <dbReference type="EMBL" id="CAK9441582.1"/>
    </source>
</evidence>
<feature type="region of interest" description="Disordered" evidence="1">
    <location>
        <begin position="1"/>
        <end position="85"/>
    </location>
</feature>
<keyword evidence="3" id="KW-1185">Reference proteome</keyword>
<name>A0ABP0ZVE9_9ASCO</name>
<dbReference type="Proteomes" id="UP001497383">
    <property type="component" value="Chromosome 7"/>
</dbReference>
<dbReference type="EMBL" id="OZ022411">
    <property type="protein sequence ID" value="CAK9441582.1"/>
    <property type="molecule type" value="Genomic_DNA"/>
</dbReference>
<organism evidence="2 3">
    <name type="scientific">Lodderomyces beijingensis</name>
    <dbReference type="NCBI Taxonomy" id="1775926"/>
    <lineage>
        <taxon>Eukaryota</taxon>
        <taxon>Fungi</taxon>
        <taxon>Dikarya</taxon>
        <taxon>Ascomycota</taxon>
        <taxon>Saccharomycotina</taxon>
        <taxon>Pichiomycetes</taxon>
        <taxon>Debaryomycetaceae</taxon>
        <taxon>Candida/Lodderomyces clade</taxon>
        <taxon>Lodderomyces</taxon>
    </lineage>
</organism>
<reference evidence="2 3" key="1">
    <citation type="submission" date="2024-03" db="EMBL/GenBank/DDBJ databases">
        <authorList>
            <person name="Brejova B."/>
        </authorList>
    </citation>
    <scope>NUCLEOTIDE SEQUENCE [LARGE SCALE GENOMIC DNA]</scope>
    <source>
        <strain evidence="2 3">CBS 14171</strain>
    </source>
</reference>
<gene>
    <name evidence="2" type="ORF">LODBEIA_P54500</name>
</gene>